<dbReference type="AlphaFoldDB" id="A0A4P6XQI4"/>
<accession>A0A4P6XQI4</accession>
<feature type="compositionally biased region" description="Polar residues" evidence="1">
    <location>
        <begin position="193"/>
        <end position="223"/>
    </location>
</feature>
<name>A0A4P6XQI4_9ASCO</name>
<feature type="region of interest" description="Disordered" evidence="1">
    <location>
        <begin position="192"/>
        <end position="223"/>
    </location>
</feature>
<evidence type="ECO:0000256" key="1">
    <source>
        <dbReference type="SAM" id="MobiDB-lite"/>
    </source>
</evidence>
<gene>
    <name evidence="2" type="ORF">METSCH_D07500</name>
</gene>
<evidence type="ECO:0000313" key="2">
    <source>
        <dbReference type="EMBL" id="QBM89670.1"/>
    </source>
</evidence>
<dbReference type="Proteomes" id="UP000292447">
    <property type="component" value="Chromosome IV"/>
</dbReference>
<proteinExistence type="predicted"/>
<dbReference type="STRING" id="2163413.A0A4P6XQI4"/>
<reference evidence="3" key="1">
    <citation type="submission" date="2019-03" db="EMBL/GenBank/DDBJ databases">
        <title>Snf2 controls pulcherriminic acid biosynthesis and connects pigmentation and antifungal activity of the yeast Metschnikowia pulcherrima.</title>
        <authorList>
            <person name="Gore-Lloyd D."/>
            <person name="Sumann I."/>
            <person name="Brachmann A.O."/>
            <person name="Schneeberger K."/>
            <person name="Ortiz-Merino R.A."/>
            <person name="Moreno-Beltran M."/>
            <person name="Schlaefli M."/>
            <person name="Kirner P."/>
            <person name="Santos Kron A."/>
            <person name="Wolfe K.H."/>
            <person name="Piel J."/>
            <person name="Ahrens C.H."/>
            <person name="Henk D."/>
            <person name="Freimoser F.M."/>
        </authorList>
    </citation>
    <scope>NUCLEOTIDE SEQUENCE [LARGE SCALE GENOMIC DNA]</scope>
    <source>
        <strain evidence="3">APC 1.2</strain>
    </source>
</reference>
<dbReference type="EMBL" id="CP034459">
    <property type="protein sequence ID" value="QBM89670.1"/>
    <property type="molecule type" value="Genomic_DNA"/>
</dbReference>
<organism evidence="2 3">
    <name type="scientific">Metschnikowia aff. pulcherrima</name>
    <dbReference type="NCBI Taxonomy" id="2163413"/>
    <lineage>
        <taxon>Eukaryota</taxon>
        <taxon>Fungi</taxon>
        <taxon>Dikarya</taxon>
        <taxon>Ascomycota</taxon>
        <taxon>Saccharomycotina</taxon>
        <taxon>Pichiomycetes</taxon>
        <taxon>Metschnikowiaceae</taxon>
        <taxon>Metschnikowia</taxon>
    </lineage>
</organism>
<evidence type="ECO:0000313" key="3">
    <source>
        <dbReference type="Proteomes" id="UP000292447"/>
    </source>
</evidence>
<sequence>MLEGGQLNVDKNRVTVLLLINSILIKKAHEIFVTILSNRAAIQQLSPQSRNGVLEQYNNISRRLQCNLSVLAYLEDSHGNKAPNQPSNRAEFPVILSPPPEMPELRLLYKRLQDLYPEAIEFLKMKIHQMKQQQESQMSPSNMPHPAHNVQGPLVAHVPLGPPRPPRFNQQGHQFQQPQRQEVHQQVQFTHPPFSQYNSGQSDTPQLFPTPQATQARGTESNANASKIPVQHHLPQHHSKRLDVSYMGGISPQMMSKEADGIAYNETSNIISSQGGMNKGVLNMLSISPQQILQQQMPLNDLSMEFL</sequence>
<protein>
    <submittedName>
        <fullName evidence="2">Uncharacterized protein</fullName>
    </submittedName>
</protein>
<keyword evidence="3" id="KW-1185">Reference proteome</keyword>